<gene>
    <name evidence="4" type="ORF">A5893_09725</name>
</gene>
<reference evidence="4 5" key="2">
    <citation type="submission" date="2016-06" db="EMBL/GenBank/DDBJ databases">
        <title>Pedobacter psychrophilus sp. nov., isolated from Antarctic fragmentary rock.</title>
        <authorList>
            <person name="Svec P."/>
        </authorList>
    </citation>
    <scope>NUCLEOTIDE SEQUENCE [LARGE SCALE GENOMIC DNA]</scope>
    <source>
        <strain evidence="4 5">CCM 8644</strain>
    </source>
</reference>
<dbReference type="Gene3D" id="3.30.70.860">
    <property type="match status" value="1"/>
</dbReference>
<dbReference type="AlphaFoldDB" id="A0A179DH69"/>
<dbReference type="OrthoDB" id="9801447at2"/>
<dbReference type="CDD" id="cd11740">
    <property type="entry name" value="YajQ_like"/>
    <property type="match status" value="1"/>
</dbReference>
<dbReference type="PANTHER" id="PTHR30476">
    <property type="entry name" value="UPF0234 PROTEIN YAJQ"/>
    <property type="match status" value="1"/>
</dbReference>
<dbReference type="InterPro" id="IPR036183">
    <property type="entry name" value="YajQ-like_sf"/>
</dbReference>
<dbReference type="EMBL" id="LWHJ01000027">
    <property type="protein sequence ID" value="OAQ39839.1"/>
    <property type="molecule type" value="Genomic_DNA"/>
</dbReference>
<comment type="similarity">
    <text evidence="2 3">Belongs to the YajQ family.</text>
</comment>
<dbReference type="GO" id="GO:0005829">
    <property type="term" value="C:cytosol"/>
    <property type="evidence" value="ECO:0007669"/>
    <property type="project" value="TreeGrafter"/>
</dbReference>
<dbReference type="RefSeq" id="WP_068822456.1">
    <property type="nucleotide sequence ID" value="NZ_LWHJ01000027.1"/>
</dbReference>
<dbReference type="SUPFAM" id="SSF89963">
    <property type="entry name" value="YajQ-like"/>
    <property type="match status" value="2"/>
</dbReference>
<protein>
    <recommendedName>
        <fullName evidence="3">Nucleotide-binding protein A5893_09725</fullName>
    </recommendedName>
</protein>
<dbReference type="GO" id="GO:0000166">
    <property type="term" value="F:nucleotide binding"/>
    <property type="evidence" value="ECO:0007669"/>
    <property type="project" value="UniProtKB-UniRule"/>
</dbReference>
<keyword evidence="5" id="KW-1185">Reference proteome</keyword>
<dbReference type="STRING" id="1826909.A5893_09725"/>
<dbReference type="Gene3D" id="3.30.70.990">
    <property type="entry name" value="YajQ-like, domain 2"/>
    <property type="match status" value="1"/>
</dbReference>
<dbReference type="HAMAP" id="MF_00632">
    <property type="entry name" value="UPF0234"/>
    <property type="match status" value="1"/>
</dbReference>
<evidence type="ECO:0000256" key="3">
    <source>
        <dbReference type="HAMAP-Rule" id="MF_00632"/>
    </source>
</evidence>
<evidence type="ECO:0000256" key="2">
    <source>
        <dbReference type="ARBA" id="ARBA00093450"/>
    </source>
</evidence>
<dbReference type="Pfam" id="PF04461">
    <property type="entry name" value="YajQ"/>
    <property type="match status" value="1"/>
</dbReference>
<comment type="caution">
    <text evidence="4">The sequence shown here is derived from an EMBL/GenBank/DDBJ whole genome shotgun (WGS) entry which is preliminary data.</text>
</comment>
<accession>A0A179DH69</accession>
<evidence type="ECO:0000313" key="5">
    <source>
        <dbReference type="Proteomes" id="UP000078459"/>
    </source>
</evidence>
<dbReference type="Proteomes" id="UP000078459">
    <property type="component" value="Unassembled WGS sequence"/>
</dbReference>
<dbReference type="InterPro" id="IPR035571">
    <property type="entry name" value="UPF0234-like_C"/>
</dbReference>
<name>A0A179DH69_9SPHI</name>
<dbReference type="InterPro" id="IPR007551">
    <property type="entry name" value="YajQ/Smlt4090-like"/>
</dbReference>
<dbReference type="NCBIfam" id="NF003819">
    <property type="entry name" value="PRK05412.1"/>
    <property type="match status" value="1"/>
</dbReference>
<dbReference type="InterPro" id="IPR035570">
    <property type="entry name" value="UPF0234_N"/>
</dbReference>
<reference evidence="4 5" key="1">
    <citation type="submission" date="2016-04" db="EMBL/GenBank/DDBJ databases">
        <authorList>
            <person name="Evans L.H."/>
            <person name="Alamgir A."/>
            <person name="Owens N."/>
            <person name="Weber N.D."/>
            <person name="Virtaneva K."/>
            <person name="Barbian K."/>
            <person name="Babar A."/>
            <person name="Rosenke K."/>
        </authorList>
    </citation>
    <scope>NUCLEOTIDE SEQUENCE [LARGE SCALE GENOMIC DNA]</scope>
    <source>
        <strain evidence="4 5">CCM 8644</strain>
    </source>
</reference>
<evidence type="ECO:0000313" key="4">
    <source>
        <dbReference type="EMBL" id="OAQ39839.1"/>
    </source>
</evidence>
<dbReference type="PANTHER" id="PTHR30476:SF0">
    <property type="entry name" value="UPF0234 PROTEIN YAJQ"/>
    <property type="match status" value="1"/>
</dbReference>
<sequence>MPTFDIVSKIDAQTLDNAINNAKKEILNRYDFNDSKSSVELDKKANLLTIITENDMRLKAIVDAIISRFVKQGLDPKALDLEKPFFSVTGNMIRKEISVKEGIEKEAAKKVVKKIKDSGLKVQASIMDDQVRVQSKKIDDLQAVIALCRTEDFGQPLQYINMRN</sequence>
<keyword evidence="1 3" id="KW-0547">Nucleotide-binding</keyword>
<proteinExistence type="inferred from homology"/>
<comment type="function">
    <text evidence="3">Nucleotide-binding protein.</text>
</comment>
<organism evidence="4 5">
    <name type="scientific">Pedobacter psychrophilus</name>
    <dbReference type="NCBI Taxonomy" id="1826909"/>
    <lineage>
        <taxon>Bacteria</taxon>
        <taxon>Pseudomonadati</taxon>
        <taxon>Bacteroidota</taxon>
        <taxon>Sphingobacteriia</taxon>
        <taxon>Sphingobacteriales</taxon>
        <taxon>Sphingobacteriaceae</taxon>
        <taxon>Pedobacter</taxon>
    </lineage>
</organism>
<evidence type="ECO:0000256" key="1">
    <source>
        <dbReference type="ARBA" id="ARBA00022741"/>
    </source>
</evidence>